<organism evidence="11 12">
    <name type="scientific">Syntrophobotulus glycolicus (strain DSM 8271 / FlGlyR)</name>
    <dbReference type="NCBI Taxonomy" id="645991"/>
    <lineage>
        <taxon>Bacteria</taxon>
        <taxon>Bacillati</taxon>
        <taxon>Bacillota</taxon>
        <taxon>Clostridia</taxon>
        <taxon>Eubacteriales</taxon>
        <taxon>Desulfitobacteriaceae</taxon>
        <taxon>Syntrophobotulus</taxon>
    </lineage>
</organism>
<dbReference type="Proteomes" id="UP000007488">
    <property type="component" value="Chromosome"/>
</dbReference>
<dbReference type="GO" id="GO:0005886">
    <property type="term" value="C:plasma membrane"/>
    <property type="evidence" value="ECO:0007669"/>
    <property type="project" value="UniProtKB-SubCell"/>
</dbReference>
<comment type="subunit">
    <text evidence="4">The complex is composed of two ATP-binding proteins (PstB), two transmembrane proteins (PstC and PstA) and a solute-binding protein (PstS).</text>
</comment>
<feature type="domain" description="PBP" evidence="10">
    <location>
        <begin position="133"/>
        <end position="388"/>
    </location>
</feature>
<evidence type="ECO:0000256" key="2">
    <source>
        <dbReference type="ARBA" id="ARBA00004193"/>
    </source>
</evidence>
<dbReference type="EMBL" id="CP002547">
    <property type="protein sequence ID" value="ADY56118.1"/>
    <property type="molecule type" value="Genomic_DNA"/>
</dbReference>
<evidence type="ECO:0000256" key="6">
    <source>
        <dbReference type="ARBA" id="ARBA00022729"/>
    </source>
</evidence>
<evidence type="ECO:0000313" key="12">
    <source>
        <dbReference type="Proteomes" id="UP000007488"/>
    </source>
</evidence>
<evidence type="ECO:0000256" key="8">
    <source>
        <dbReference type="ARBA" id="ARBA00023288"/>
    </source>
</evidence>
<dbReference type="Gene3D" id="3.40.190.10">
    <property type="entry name" value="Periplasmic binding protein-like II"/>
    <property type="match status" value="2"/>
</dbReference>
<proteinExistence type="inferred from homology"/>
<keyword evidence="5" id="KW-0813">Transport</keyword>
<dbReference type="PANTHER" id="PTHR30570:SF1">
    <property type="entry name" value="PHOSPHATE-BINDING PROTEIN PSTS"/>
    <property type="match status" value="1"/>
</dbReference>
<dbReference type="GO" id="GO:0006817">
    <property type="term" value="P:phosphate ion transport"/>
    <property type="evidence" value="ECO:0007669"/>
    <property type="project" value="UniProtKB-KW"/>
</dbReference>
<keyword evidence="8" id="KW-0449">Lipoprotein</keyword>
<gene>
    <name evidence="11" type="ordered locus">Sgly_1821</name>
</gene>
<dbReference type="PANTHER" id="PTHR30570">
    <property type="entry name" value="PERIPLASMIC PHOSPHATE BINDING COMPONENT OF PHOSPHATE ABC TRANSPORTER"/>
    <property type="match status" value="1"/>
</dbReference>
<dbReference type="InterPro" id="IPR024370">
    <property type="entry name" value="PBP_domain"/>
</dbReference>
<evidence type="ECO:0000313" key="11">
    <source>
        <dbReference type="EMBL" id="ADY56118.1"/>
    </source>
</evidence>
<dbReference type="KEGG" id="sgy:Sgly_1821"/>
<dbReference type="AlphaFoldDB" id="F0T031"/>
<evidence type="ECO:0000256" key="9">
    <source>
        <dbReference type="SAM" id="Phobius"/>
    </source>
</evidence>
<feature type="transmembrane region" description="Helical" evidence="9">
    <location>
        <begin position="67"/>
        <end position="85"/>
    </location>
</feature>
<evidence type="ECO:0000256" key="1">
    <source>
        <dbReference type="ARBA" id="ARBA00002841"/>
    </source>
</evidence>
<reference evidence="12" key="2">
    <citation type="submission" date="2011-02" db="EMBL/GenBank/DDBJ databases">
        <title>The complete genome of Syntrophobotulus glycolicus DSM 8271.</title>
        <authorList>
            <person name="Lucas S."/>
            <person name="Copeland A."/>
            <person name="Lapidus A."/>
            <person name="Bruce D."/>
            <person name="Goodwin L."/>
            <person name="Pitluck S."/>
            <person name="Kyrpides N."/>
            <person name="Mavromatis K."/>
            <person name="Pagani I."/>
            <person name="Ivanova N."/>
            <person name="Mikhailova N."/>
            <person name="Chertkov O."/>
            <person name="Held B."/>
            <person name="Detter J.C."/>
            <person name="Tapia R."/>
            <person name="Han C."/>
            <person name="Land M."/>
            <person name="Hauser L."/>
            <person name="Markowitz V."/>
            <person name="Cheng J.-F."/>
            <person name="Hugenholtz P."/>
            <person name="Woyke T."/>
            <person name="Wu D."/>
            <person name="Spring S."/>
            <person name="Schroeder M."/>
            <person name="Brambilla E."/>
            <person name="Klenk H.-P."/>
            <person name="Eisen J.A."/>
        </authorList>
    </citation>
    <scope>NUCLEOTIDE SEQUENCE [LARGE SCALE GENOMIC DNA]</scope>
    <source>
        <strain evidence="12">DSM 8271 / FlGlyR</strain>
    </source>
</reference>
<dbReference type="eggNOG" id="COG0226">
    <property type="taxonomic scope" value="Bacteria"/>
</dbReference>
<reference evidence="11 12" key="1">
    <citation type="journal article" date="2011" name="Stand. Genomic Sci.">
        <title>Complete genome sequence of Syntrophobotulus glycolicus type strain (FlGlyR).</title>
        <authorList>
            <person name="Han C."/>
            <person name="Mwirichia R."/>
            <person name="Chertkov O."/>
            <person name="Held B."/>
            <person name="Lapidus A."/>
            <person name="Nolan M."/>
            <person name="Lucas S."/>
            <person name="Hammon N."/>
            <person name="Deshpande S."/>
            <person name="Cheng J.F."/>
            <person name="Tapia R."/>
            <person name="Goodwin L."/>
            <person name="Pitluck S."/>
            <person name="Huntemann M."/>
            <person name="Liolios K."/>
            <person name="Ivanova N."/>
            <person name="Pagani I."/>
            <person name="Mavromatis K."/>
            <person name="Ovchinikova G."/>
            <person name="Pati A."/>
            <person name="Chen A."/>
            <person name="Palaniappan K."/>
            <person name="Land M."/>
            <person name="Hauser L."/>
            <person name="Brambilla E.M."/>
            <person name="Rohde M."/>
            <person name="Spring S."/>
            <person name="Sikorski J."/>
            <person name="Goker M."/>
            <person name="Woyke T."/>
            <person name="Bristow J."/>
            <person name="Eisen J.A."/>
            <person name="Markowitz V."/>
            <person name="Hugenholtz P."/>
            <person name="Kyrpides N.C."/>
            <person name="Klenk H.P."/>
            <person name="Detter J.C."/>
        </authorList>
    </citation>
    <scope>NUCLEOTIDE SEQUENCE [LARGE SCALE GENOMIC DNA]</scope>
    <source>
        <strain evidence="12">DSM 8271 / FlGlyR</strain>
    </source>
</reference>
<evidence type="ECO:0000259" key="10">
    <source>
        <dbReference type="Pfam" id="PF12849"/>
    </source>
</evidence>
<evidence type="ECO:0000256" key="3">
    <source>
        <dbReference type="ARBA" id="ARBA00008725"/>
    </source>
</evidence>
<dbReference type="STRING" id="645991.Sgly_1821"/>
<keyword evidence="7" id="KW-0564">Palmitate</keyword>
<dbReference type="OrthoDB" id="9790048at2"/>
<feature type="transmembrane region" description="Helical" evidence="9">
    <location>
        <begin position="36"/>
        <end position="60"/>
    </location>
</feature>
<comment type="similarity">
    <text evidence="3">Belongs to the PstS family.</text>
</comment>
<dbReference type="RefSeq" id="WP_013624986.1">
    <property type="nucleotide sequence ID" value="NC_015172.1"/>
</dbReference>
<dbReference type="SUPFAM" id="SSF53850">
    <property type="entry name" value="Periplasmic binding protein-like II"/>
    <property type="match status" value="1"/>
</dbReference>
<name>F0T031_SYNGF</name>
<keyword evidence="9" id="KW-0472">Membrane</keyword>
<keyword evidence="9" id="KW-1133">Transmembrane helix</keyword>
<keyword evidence="6" id="KW-0732">Signal</keyword>
<comment type="subcellular location">
    <subcellularLocation>
        <location evidence="2">Cell membrane</location>
        <topology evidence="2">Lipid-anchor</topology>
    </subcellularLocation>
</comment>
<protein>
    <recommendedName>
        <fullName evidence="10">PBP domain-containing protein</fullName>
    </recommendedName>
</protein>
<evidence type="ECO:0000256" key="7">
    <source>
        <dbReference type="ARBA" id="ARBA00023139"/>
    </source>
</evidence>
<evidence type="ECO:0000256" key="4">
    <source>
        <dbReference type="ARBA" id="ARBA00011529"/>
    </source>
</evidence>
<keyword evidence="12" id="KW-1185">Reference proteome</keyword>
<feature type="transmembrane region" description="Helical" evidence="9">
    <location>
        <begin position="7"/>
        <end position="30"/>
    </location>
</feature>
<dbReference type="HOGENOM" id="CLU_026228_4_0_9"/>
<dbReference type="InterPro" id="IPR050811">
    <property type="entry name" value="Phosphate_ABC_transporter"/>
</dbReference>
<dbReference type="Pfam" id="PF12849">
    <property type="entry name" value="PBP_like_2"/>
    <property type="match status" value="1"/>
</dbReference>
<evidence type="ECO:0000256" key="5">
    <source>
        <dbReference type="ARBA" id="ARBA00022592"/>
    </source>
</evidence>
<keyword evidence="9" id="KW-0812">Transmembrane</keyword>
<sequence>MNSAWKVLISVLASATVLFGGFIVLLIVAFTGKDVFYQALVIVSAVVIWLFVIIQIWGLFKPKVRRIALGVTVSAVLLTVTAYEINKAYDNSIEEVNEQGVDLSLYDPFREDTLAVPLIEPSSLKIAGNPPRIDGATALYPLYSAFAKAVYPAENTAESNGLDDEKGKDGVAFAKMANEIVACTNTRNAYGRLIEGEADIIFVAGPSAEQLQMARESNVELKLTPIGREAFVFFVNAQNPVSALSITDIQGIYSGKIKNWRDLGGQNTKIRAFQRPENSGSQTALIKFMGDIPLTTPPQKNVATGMGEIVQRVSSYKNYDNAIGYSFLFFATEMVNDNKIKLLAVNGVAPTRENVANETYPYVAEFYAVTAGTKNPNVEKFIEWIRSDQGQYLVEKTGYTPLRSTDKSP</sequence>
<keyword evidence="5" id="KW-0592">Phosphate transport</keyword>
<accession>F0T031</accession>
<comment type="function">
    <text evidence="1">Part of the ABC transporter complex PstSACB involved in phosphate import.</text>
</comment>